<dbReference type="SUPFAM" id="SSF109998">
    <property type="entry name" value="Triger factor/SurA peptide-binding domain-like"/>
    <property type="match status" value="1"/>
</dbReference>
<dbReference type="EMBL" id="RHLK01000027">
    <property type="protein sequence ID" value="MVP02541.1"/>
    <property type="molecule type" value="Genomic_DNA"/>
</dbReference>
<dbReference type="RefSeq" id="WP_157338887.1">
    <property type="nucleotide sequence ID" value="NZ_RHLK01000027.1"/>
</dbReference>
<dbReference type="Pfam" id="PF13624">
    <property type="entry name" value="SurA_N_3"/>
    <property type="match status" value="1"/>
</dbReference>
<evidence type="ECO:0000256" key="1">
    <source>
        <dbReference type="SAM" id="SignalP"/>
    </source>
</evidence>
<comment type="caution">
    <text evidence="2">The sequence shown here is derived from an EMBL/GenBank/DDBJ whole genome shotgun (WGS) entry which is preliminary data.</text>
</comment>
<protein>
    <recommendedName>
        <fullName evidence="4">Peptidylprolyl isomerase</fullName>
    </recommendedName>
</protein>
<keyword evidence="1" id="KW-0732">Signal</keyword>
<evidence type="ECO:0000313" key="3">
    <source>
        <dbReference type="Proteomes" id="UP000490800"/>
    </source>
</evidence>
<organism evidence="2 3">
    <name type="scientific">Paenibacillus lutrae</name>
    <dbReference type="NCBI Taxonomy" id="2078573"/>
    <lineage>
        <taxon>Bacteria</taxon>
        <taxon>Bacillati</taxon>
        <taxon>Bacillota</taxon>
        <taxon>Bacilli</taxon>
        <taxon>Bacillales</taxon>
        <taxon>Paenibacillaceae</taxon>
        <taxon>Paenibacillus</taxon>
    </lineage>
</organism>
<evidence type="ECO:0008006" key="4">
    <source>
        <dbReference type="Google" id="ProtNLM"/>
    </source>
</evidence>
<dbReference type="Proteomes" id="UP000490800">
    <property type="component" value="Unassembled WGS sequence"/>
</dbReference>
<evidence type="ECO:0000313" key="2">
    <source>
        <dbReference type="EMBL" id="MVP02541.1"/>
    </source>
</evidence>
<reference evidence="2 3" key="1">
    <citation type="journal article" date="2019" name="Microorganisms">
        <title>Paenibacillus lutrae sp. nov., A Chitinolytic Species Isolated from A River Otter in Castril Natural Park, Granada, Spain.</title>
        <authorList>
            <person name="Rodriguez M."/>
            <person name="Reina J.C."/>
            <person name="Bejar V."/>
            <person name="Llamas I."/>
        </authorList>
    </citation>
    <scope>NUCLEOTIDE SEQUENCE [LARGE SCALE GENOMIC DNA]</scope>
    <source>
        <strain evidence="2 3">N10</strain>
    </source>
</reference>
<accession>A0A7X3K245</accession>
<dbReference type="AlphaFoldDB" id="A0A7X3K245"/>
<proteinExistence type="predicted"/>
<feature type="chain" id="PRO_5039445595" description="Peptidylprolyl isomerase" evidence="1">
    <location>
        <begin position="27"/>
        <end position="197"/>
    </location>
</feature>
<dbReference type="Gene3D" id="1.10.4030.10">
    <property type="entry name" value="Porin chaperone SurA, peptide-binding domain"/>
    <property type="match status" value="1"/>
</dbReference>
<dbReference type="InterPro" id="IPR027304">
    <property type="entry name" value="Trigger_fact/SurA_dom_sf"/>
</dbReference>
<gene>
    <name evidence="2" type="ORF">EDM21_23960</name>
</gene>
<sequence length="197" mass="22123">MKSPRTNTVVAAVIGLCIAAGSFVYGQSDAKTKNVVAIGPDVRITATAFDKLKKDVDLAYQMQGAQNNLTDEQILDLMLRDELFVRYGQKLGVKVKEAEVKKVIEQQREALKQAGAQAEQLQEMLYKNSGLTAETYWTDYSTVNQYAKYLLQEKTIEYLVKKGELKTQEDLQALQEKLLAEVKPELRVNFAADKPQT</sequence>
<name>A0A7X3K245_9BACL</name>
<keyword evidence="3" id="KW-1185">Reference proteome</keyword>
<dbReference type="OrthoDB" id="2586330at2"/>
<feature type="signal peptide" evidence="1">
    <location>
        <begin position="1"/>
        <end position="26"/>
    </location>
</feature>